<keyword evidence="2" id="KW-1185">Reference proteome</keyword>
<evidence type="ECO:0000313" key="2">
    <source>
        <dbReference type="Proteomes" id="UP001231649"/>
    </source>
</evidence>
<proteinExistence type="predicted"/>
<gene>
    <name evidence="1" type="ORF">PYW08_012677</name>
</gene>
<dbReference type="EMBL" id="CM056807">
    <property type="protein sequence ID" value="KAJ8705631.1"/>
    <property type="molecule type" value="Genomic_DNA"/>
</dbReference>
<accession>A0ACC2Q112</accession>
<protein>
    <submittedName>
        <fullName evidence="1">Uncharacterized protein</fullName>
    </submittedName>
</protein>
<sequence length="337" mass="37021">MSDISESNSIASNGSYKRRLAQIDDTIEHLSQEVNSLNNFMCKTEFECSLMTVRMKREKLKALSAIARAQAIMADMQVRVAEGELYTDVEKLKNFKKMRLDNEGANQRHTCQVPARTSTASVSVQTTGTIYEKKSRKHGSSRKSPVGTSSLRKSPIDISSEKTILIPSIFENASCTETSQLSPSVFSQGIFEKMPSKRSGSEVSLSSSVKAEFNDPFTQTQKEATKISPAKKHKSDKKGDGKSKSRSQSSSQKITSKQTQSAPKTVADLRKTVEKKSSTSSTIVPARHTNLPEIISRPSTSSMPPVFSVNSISQPNLQHNAQDARPFGILSFYGSQP</sequence>
<organism evidence="1 2">
    <name type="scientific">Mythimna loreyi</name>
    <dbReference type="NCBI Taxonomy" id="667449"/>
    <lineage>
        <taxon>Eukaryota</taxon>
        <taxon>Metazoa</taxon>
        <taxon>Ecdysozoa</taxon>
        <taxon>Arthropoda</taxon>
        <taxon>Hexapoda</taxon>
        <taxon>Insecta</taxon>
        <taxon>Pterygota</taxon>
        <taxon>Neoptera</taxon>
        <taxon>Endopterygota</taxon>
        <taxon>Lepidoptera</taxon>
        <taxon>Glossata</taxon>
        <taxon>Ditrysia</taxon>
        <taxon>Noctuoidea</taxon>
        <taxon>Noctuidae</taxon>
        <taxon>Noctuinae</taxon>
        <taxon>Hadenini</taxon>
        <taxon>Mythimna</taxon>
    </lineage>
</organism>
<name>A0ACC2Q112_9NEOP</name>
<comment type="caution">
    <text evidence="1">The sequence shown here is derived from an EMBL/GenBank/DDBJ whole genome shotgun (WGS) entry which is preliminary data.</text>
</comment>
<evidence type="ECO:0000313" key="1">
    <source>
        <dbReference type="EMBL" id="KAJ8705631.1"/>
    </source>
</evidence>
<dbReference type="Proteomes" id="UP001231649">
    <property type="component" value="Chromosome 31"/>
</dbReference>
<reference evidence="1" key="1">
    <citation type="submission" date="2023-03" db="EMBL/GenBank/DDBJ databases">
        <title>Chromosome-level genomes of two armyworms, Mythimna separata and Mythimna loreyi, provide insights into the biosynthesis and reception of sex pheromones.</title>
        <authorList>
            <person name="Zhao H."/>
        </authorList>
    </citation>
    <scope>NUCLEOTIDE SEQUENCE</scope>
    <source>
        <strain evidence="1">BeijingLab</strain>
    </source>
</reference>